<dbReference type="GO" id="GO:0016491">
    <property type="term" value="F:oxidoreductase activity"/>
    <property type="evidence" value="ECO:0007669"/>
    <property type="project" value="UniProtKB-KW"/>
</dbReference>
<dbReference type="CDD" id="cd19086">
    <property type="entry name" value="AKR_AKR11C1"/>
    <property type="match status" value="1"/>
</dbReference>
<dbReference type="PANTHER" id="PTHR43312">
    <property type="entry name" value="D-THREO-ALDOSE 1-DEHYDROGENASE"/>
    <property type="match status" value="1"/>
</dbReference>
<dbReference type="EC" id="1.1.1.-" evidence="2"/>
<dbReference type="PRINTS" id="PR00069">
    <property type="entry name" value="ALDKETRDTASE"/>
</dbReference>
<dbReference type="Gene3D" id="3.20.20.100">
    <property type="entry name" value="NADP-dependent oxidoreductase domain"/>
    <property type="match status" value="1"/>
</dbReference>
<dbReference type="InterPro" id="IPR020471">
    <property type="entry name" value="AKR"/>
</dbReference>
<evidence type="ECO:0000259" key="1">
    <source>
        <dbReference type="Pfam" id="PF00248"/>
    </source>
</evidence>
<comment type="caution">
    <text evidence="2">The sequence shown here is derived from an EMBL/GenBank/DDBJ whole genome shotgun (WGS) entry which is preliminary data.</text>
</comment>
<dbReference type="RefSeq" id="WP_316011272.1">
    <property type="nucleotide sequence ID" value="NZ_CBCSKM010000024.1"/>
</dbReference>
<dbReference type="Proteomes" id="UP001292216">
    <property type="component" value="Unassembled WGS sequence"/>
</dbReference>
<feature type="domain" description="NADP-dependent oxidoreductase" evidence="1">
    <location>
        <begin position="15"/>
        <end position="300"/>
    </location>
</feature>
<dbReference type="InterPro" id="IPR036812">
    <property type="entry name" value="NAD(P)_OxRdtase_dom_sf"/>
</dbReference>
<evidence type="ECO:0000313" key="3">
    <source>
        <dbReference type="Proteomes" id="UP001292216"/>
    </source>
</evidence>
<protein>
    <submittedName>
        <fullName evidence="2">Aldo/keto reductase</fullName>
        <ecNumber evidence="2">1.1.1.-</ecNumber>
    </submittedName>
</protein>
<dbReference type="InterPro" id="IPR023210">
    <property type="entry name" value="NADP_OxRdtase_dom"/>
</dbReference>
<dbReference type="Pfam" id="PF00248">
    <property type="entry name" value="Aldo_ket_red"/>
    <property type="match status" value="1"/>
</dbReference>
<dbReference type="InterPro" id="IPR053135">
    <property type="entry name" value="AKR2_Oxidoreductase"/>
</dbReference>
<dbReference type="EMBL" id="JAYERP010000001">
    <property type="protein sequence ID" value="MEA3568431.1"/>
    <property type="molecule type" value="Genomic_DNA"/>
</dbReference>
<reference evidence="2 3" key="1">
    <citation type="submission" date="2023-12" db="EMBL/GenBank/DDBJ databases">
        <title>Whole genome sequencing of Paenibacillus phoenicis isolated from the Phoenix Mars Lander spacecraft assembly facility.</title>
        <authorList>
            <person name="Garcia A."/>
            <person name="Venkateswaran K."/>
        </authorList>
    </citation>
    <scope>NUCLEOTIDE SEQUENCE [LARGE SCALE GENOMIC DNA]</scope>
    <source>
        <strain evidence="2 3">3PO2SA</strain>
    </source>
</reference>
<keyword evidence="2" id="KW-0560">Oxidoreductase</keyword>
<dbReference type="PANTHER" id="PTHR43312:SF1">
    <property type="entry name" value="NADP-DEPENDENT OXIDOREDUCTASE DOMAIN-CONTAINING PROTEIN"/>
    <property type="match status" value="1"/>
</dbReference>
<name>A0ABU5PET7_9BACL</name>
<dbReference type="SUPFAM" id="SSF51430">
    <property type="entry name" value="NAD(P)-linked oxidoreductase"/>
    <property type="match status" value="1"/>
</dbReference>
<keyword evidence="3" id="KW-1185">Reference proteome</keyword>
<evidence type="ECO:0000313" key="2">
    <source>
        <dbReference type="EMBL" id="MEA3568431.1"/>
    </source>
</evidence>
<gene>
    <name evidence="2" type="ORF">U9M73_00260</name>
</gene>
<organism evidence="2 3">
    <name type="scientific">Paenibacillus phoenicis</name>
    <dbReference type="NCBI Taxonomy" id="554117"/>
    <lineage>
        <taxon>Bacteria</taxon>
        <taxon>Bacillati</taxon>
        <taxon>Bacillota</taxon>
        <taxon>Bacilli</taxon>
        <taxon>Bacillales</taxon>
        <taxon>Paenibacillaceae</taxon>
        <taxon>Paenibacillus</taxon>
    </lineage>
</organism>
<proteinExistence type="predicted"/>
<sequence>MKYRRYGTTGKQVSEIGFGAWQLGNKQDWAGMEDDEAIRLVHEALDLGVNFFDTAPNYGQGKSEVLLGKALERKRDKAVINTKFGHSPEGTDYSASQIRNSVERSLMRLQTDYLDSVLIHNPPFDVLDGKYGHYQVLEDLKAEGKILAYGVSVDSSREMLEALEHSQLGVMEVMFNIFYQETAQAFQAAQEKDVALIIKVPLDSGWLSGKYDENSSFSGVRSRWSPEVIQTRAKLVEQIRFLEDEHTTMTMAALRFILAYPEVTTVIPGVRNSAQLRENVAASSAPLPEESLRKLQELWERDIRFKSLGW</sequence>
<accession>A0ABU5PET7</accession>